<protein>
    <submittedName>
        <fullName evidence="1">Putative Nodulation protein H</fullName>
        <ecNumber evidence="1">2.8.2.-</ecNumber>
    </submittedName>
</protein>
<evidence type="ECO:0000313" key="2">
    <source>
        <dbReference type="Proteomes" id="UP000233769"/>
    </source>
</evidence>
<dbReference type="InterPro" id="IPR027417">
    <property type="entry name" value="P-loop_NTPase"/>
</dbReference>
<accession>A0A2N9AJM1</accession>
<dbReference type="SUPFAM" id="SSF52540">
    <property type="entry name" value="P-loop containing nucleoside triphosphate hydrolases"/>
    <property type="match status" value="1"/>
</dbReference>
<dbReference type="AlphaFoldDB" id="A0A2N9AJM1"/>
<dbReference type="EC" id="2.8.2.-" evidence="1"/>
<organism evidence="1 2">
    <name type="scientific">Methylorubrum extorquens</name>
    <name type="common">Methylobacterium dichloromethanicum</name>
    <name type="synonym">Methylobacterium extorquens</name>
    <dbReference type="NCBI Taxonomy" id="408"/>
    <lineage>
        <taxon>Bacteria</taxon>
        <taxon>Pseudomonadati</taxon>
        <taxon>Pseudomonadota</taxon>
        <taxon>Alphaproteobacteria</taxon>
        <taxon>Hyphomicrobiales</taxon>
        <taxon>Methylobacteriaceae</taxon>
        <taxon>Methylorubrum</taxon>
    </lineage>
</organism>
<dbReference type="Proteomes" id="UP000233769">
    <property type="component" value="Chromosome tk0001"/>
</dbReference>
<sequence length="216" mass="24320">MTSLFAIGFLGRQGSSYLEGLLNSHPDAQCLGEIISSKDPSEEIAPYLRRTVHSAGAASSGFKLPLSNLQFNPDLLPFFKENGYKFIVLRRENKLDQLVSFILAGSNGSWRSDFGEYKTTSTVVNADDFESYVKVSCEADEELEQALKVFPVLRMSYEELISPQGYMPALDFLGLSRIELTSPFHRQRTGSQRESIVNYDELRSRFAGTELLKYFT</sequence>
<keyword evidence="1" id="KW-0808">Transferase</keyword>
<name>A0A2N9AJM1_METEX</name>
<reference evidence="2" key="1">
    <citation type="submission" date="2017-10" db="EMBL/GenBank/DDBJ databases">
        <authorList>
            <person name="Regsiter A."/>
            <person name="William W."/>
        </authorList>
    </citation>
    <scope>NUCLEOTIDE SEQUENCE [LARGE SCALE GENOMIC DNA]</scope>
</reference>
<gene>
    <name evidence="1" type="ORF">TK0001_0947</name>
</gene>
<dbReference type="EMBL" id="LT962688">
    <property type="protein sequence ID" value="SOR27549.1"/>
    <property type="molecule type" value="Genomic_DNA"/>
</dbReference>
<evidence type="ECO:0000313" key="1">
    <source>
        <dbReference type="EMBL" id="SOR27549.1"/>
    </source>
</evidence>
<proteinExistence type="predicted"/>
<dbReference type="Gene3D" id="3.40.50.300">
    <property type="entry name" value="P-loop containing nucleotide triphosphate hydrolases"/>
    <property type="match status" value="1"/>
</dbReference>
<dbReference type="GO" id="GO:0016740">
    <property type="term" value="F:transferase activity"/>
    <property type="evidence" value="ECO:0007669"/>
    <property type="project" value="UniProtKB-KW"/>
</dbReference>